<comment type="caution">
    <text evidence="1">The sequence shown here is derived from an EMBL/GenBank/DDBJ whole genome shotgun (WGS) entry which is preliminary data.</text>
</comment>
<protein>
    <submittedName>
        <fullName evidence="1">Uncharacterized protein</fullName>
    </submittedName>
</protein>
<dbReference type="EMBL" id="NAQV01000023">
    <property type="protein sequence ID" value="RAN62378.1"/>
    <property type="molecule type" value="Genomic_DNA"/>
</dbReference>
<accession>A0A328KHJ8</accession>
<dbReference type="RefSeq" id="WP_112790326.1">
    <property type="nucleotide sequence ID" value="NZ_NAQV01000023.1"/>
</dbReference>
<sequence>MWNRKNMIRTVELKDTDKTVRIEVVEPLRDGYNDEMLYSYTDYLMDELKHYHEDIEDMNTLDDVLLVLGEIGKEEKENRITFKLNVWEVKEEFYNYFSEYNFIVHYDEDTYFKEVDIENYEHLGLVTVQCEFSIEDY</sequence>
<gene>
    <name evidence="1" type="ORF">B8A44_07470</name>
</gene>
<dbReference type="Proteomes" id="UP000249099">
    <property type="component" value="Unassembled WGS sequence"/>
</dbReference>
<evidence type="ECO:0000313" key="2">
    <source>
        <dbReference type="Proteomes" id="UP000249099"/>
    </source>
</evidence>
<name>A0A328KHJ8_9LACT</name>
<evidence type="ECO:0000313" key="1">
    <source>
        <dbReference type="EMBL" id="RAN62378.1"/>
    </source>
</evidence>
<organism evidence="1 2">
    <name type="scientific">Dolosigranulum pigrum</name>
    <dbReference type="NCBI Taxonomy" id="29394"/>
    <lineage>
        <taxon>Bacteria</taxon>
        <taxon>Bacillati</taxon>
        <taxon>Bacillota</taxon>
        <taxon>Bacilli</taxon>
        <taxon>Lactobacillales</taxon>
        <taxon>Carnobacteriaceae</taxon>
        <taxon>Dolosigranulum</taxon>
    </lineage>
</organism>
<dbReference type="AlphaFoldDB" id="A0A328KHJ8"/>
<reference evidence="1 2" key="1">
    <citation type="submission" date="2017-03" db="EMBL/GenBank/DDBJ databases">
        <title>wgs assembly of Dolosigranulum pigrum KPL CDC strains.</title>
        <authorList>
            <person name="Brugger S.D."/>
            <person name="Pettigrew M."/>
            <person name="Kong Y."/>
            <person name="Lemon K.P."/>
        </authorList>
    </citation>
    <scope>NUCLEOTIDE SEQUENCE [LARGE SCALE GENOMIC DNA]</scope>
    <source>
        <strain evidence="1 2">KPL1931_CDC4294-98</strain>
    </source>
</reference>
<proteinExistence type="predicted"/>